<dbReference type="InterPro" id="IPR024478">
    <property type="entry name" value="HlyB_4HB_MCP"/>
</dbReference>
<dbReference type="SMART" id="SM00388">
    <property type="entry name" value="HisKA"/>
    <property type="match status" value="1"/>
</dbReference>
<feature type="domain" description="Histidine kinase" evidence="10">
    <location>
        <begin position="276"/>
        <end position="488"/>
    </location>
</feature>
<dbReference type="InterPro" id="IPR003594">
    <property type="entry name" value="HATPase_dom"/>
</dbReference>
<reference evidence="11" key="1">
    <citation type="journal article" date="2021" name="Microb. Physiol.">
        <title>Proteogenomic Insights into the Physiology of Marine, Sulfate-Reducing, Filamentous Desulfonema limicola and Desulfonema magnum.</title>
        <authorList>
            <person name="Schnaars V."/>
            <person name="Wohlbrand L."/>
            <person name="Scheve S."/>
            <person name="Hinrichs C."/>
            <person name="Reinhardt R."/>
            <person name="Rabus R."/>
        </authorList>
    </citation>
    <scope>NUCLEOTIDE SEQUENCE</scope>
    <source>
        <strain evidence="11">4be13</strain>
    </source>
</reference>
<dbReference type="Gene3D" id="1.10.287.130">
    <property type="match status" value="1"/>
</dbReference>
<keyword evidence="12" id="KW-1185">Reference proteome</keyword>
<feature type="transmembrane region" description="Helical" evidence="9">
    <location>
        <begin position="12"/>
        <end position="34"/>
    </location>
</feature>
<dbReference type="InterPro" id="IPR005467">
    <property type="entry name" value="His_kinase_dom"/>
</dbReference>
<dbReference type="CDD" id="cd00082">
    <property type="entry name" value="HisKA"/>
    <property type="match status" value="1"/>
</dbReference>
<evidence type="ECO:0000256" key="4">
    <source>
        <dbReference type="ARBA" id="ARBA00022679"/>
    </source>
</evidence>
<dbReference type="GO" id="GO:0000155">
    <property type="term" value="F:phosphorelay sensor kinase activity"/>
    <property type="evidence" value="ECO:0007669"/>
    <property type="project" value="InterPro"/>
</dbReference>
<evidence type="ECO:0000313" key="11">
    <source>
        <dbReference type="EMBL" id="QTA88581.1"/>
    </source>
</evidence>
<keyword evidence="3" id="KW-0597">Phosphoprotein</keyword>
<evidence type="ECO:0000256" key="2">
    <source>
        <dbReference type="ARBA" id="ARBA00012438"/>
    </source>
</evidence>
<evidence type="ECO:0000313" key="12">
    <source>
        <dbReference type="Proteomes" id="UP000663722"/>
    </source>
</evidence>
<dbReference type="InterPro" id="IPR036097">
    <property type="entry name" value="HisK_dim/P_sf"/>
</dbReference>
<dbReference type="PRINTS" id="PR00344">
    <property type="entry name" value="BCTRLSENSOR"/>
</dbReference>
<evidence type="ECO:0000256" key="6">
    <source>
        <dbReference type="ARBA" id="ARBA00022777"/>
    </source>
</evidence>
<dbReference type="SUPFAM" id="SSF55874">
    <property type="entry name" value="ATPase domain of HSP90 chaperone/DNA topoisomerase II/histidine kinase"/>
    <property type="match status" value="1"/>
</dbReference>
<organism evidence="11 12">
    <name type="scientific">Desulfonema magnum</name>
    <dbReference type="NCBI Taxonomy" id="45655"/>
    <lineage>
        <taxon>Bacteria</taxon>
        <taxon>Pseudomonadati</taxon>
        <taxon>Thermodesulfobacteriota</taxon>
        <taxon>Desulfobacteria</taxon>
        <taxon>Desulfobacterales</taxon>
        <taxon>Desulfococcaceae</taxon>
        <taxon>Desulfonema</taxon>
    </lineage>
</organism>
<dbReference type="PROSITE" id="PS50109">
    <property type="entry name" value="HIS_KIN"/>
    <property type="match status" value="1"/>
</dbReference>
<dbReference type="InterPro" id="IPR036890">
    <property type="entry name" value="HATPase_C_sf"/>
</dbReference>
<feature type="transmembrane region" description="Helical" evidence="9">
    <location>
        <begin position="184"/>
        <end position="205"/>
    </location>
</feature>
<dbReference type="Gene3D" id="3.30.565.10">
    <property type="entry name" value="Histidine kinase-like ATPase, C-terminal domain"/>
    <property type="match status" value="1"/>
</dbReference>
<protein>
    <recommendedName>
        <fullName evidence="2">histidine kinase</fullName>
        <ecNumber evidence="2">2.7.13.3</ecNumber>
    </recommendedName>
</protein>
<proteinExistence type="predicted"/>
<dbReference type="AlphaFoldDB" id="A0A975BN83"/>
<evidence type="ECO:0000256" key="1">
    <source>
        <dbReference type="ARBA" id="ARBA00000085"/>
    </source>
</evidence>
<name>A0A975BN83_9BACT</name>
<dbReference type="GO" id="GO:0005524">
    <property type="term" value="F:ATP binding"/>
    <property type="evidence" value="ECO:0007669"/>
    <property type="project" value="UniProtKB-KW"/>
</dbReference>
<dbReference type="KEGG" id="dmm:dnm_046280"/>
<dbReference type="Proteomes" id="UP000663722">
    <property type="component" value="Chromosome"/>
</dbReference>
<dbReference type="PANTHER" id="PTHR43065:SF10">
    <property type="entry name" value="PEROXIDE STRESS-ACTIVATED HISTIDINE KINASE MAK3"/>
    <property type="match status" value="1"/>
</dbReference>
<dbReference type="InterPro" id="IPR003661">
    <property type="entry name" value="HisK_dim/P_dom"/>
</dbReference>
<keyword evidence="9" id="KW-0472">Membrane</keyword>
<keyword evidence="9" id="KW-1133">Transmembrane helix</keyword>
<keyword evidence="8" id="KW-0902">Two-component regulatory system</keyword>
<keyword evidence="6 11" id="KW-0418">Kinase</keyword>
<dbReference type="SMART" id="SM00387">
    <property type="entry name" value="HATPase_c"/>
    <property type="match status" value="1"/>
</dbReference>
<evidence type="ECO:0000256" key="9">
    <source>
        <dbReference type="SAM" id="Phobius"/>
    </source>
</evidence>
<dbReference type="EC" id="2.7.13.3" evidence="2"/>
<sequence>MWNQINLRIRIYIILAALAFITLMGGVVTVWYTYRMESLLTAIIDEDVAGFQRAEALETALINQKGFVSYYFLDSDPDWLRQLGEYRQIFRNRLNKARSLVNSHQQKEAVRQIESVYLLYVTAKDRVIGHYKAGEQEAGTRLHQKVREHFSRLFDLCEAYKNIHKRQIIQTKAENQIQARKLRFIAGVSMLTVFSLGVLLAFILINHILGPVRELTLEADSRKDAVPQSEDEIKALSRSVRGLIEDVDYTQSELEKSREHLLQAEKMAMVGKLAAGMAHSIRNPFTSVQMRLFSLSRSLELTDAQKEDFDVISQEIRHIDNIVQNFLEFSRPPRLKIQQISPSVVVDMAIQLLEYRLKSYDVNVKIIRKRPLPEIQADPEQLKEVVANLVVNACESMEKRGTIVIHEEEAFVQPLNRVAVIRLSDDGPGILKSIQEKIFQPFFTTKEEGTGLGLSIASRIIEEHRGWLDVSSEEGEGTTFIITLPIPMSDDIHVPPASVPK</sequence>
<dbReference type="PANTHER" id="PTHR43065">
    <property type="entry name" value="SENSOR HISTIDINE KINASE"/>
    <property type="match status" value="1"/>
</dbReference>
<keyword evidence="5" id="KW-0547">Nucleotide-binding</keyword>
<gene>
    <name evidence="11" type="ORF">dnm_046280</name>
</gene>
<comment type="catalytic activity">
    <reaction evidence="1">
        <text>ATP + protein L-histidine = ADP + protein N-phospho-L-histidine.</text>
        <dbReference type="EC" id="2.7.13.3"/>
    </reaction>
</comment>
<keyword evidence="7" id="KW-0067">ATP-binding</keyword>
<evidence type="ECO:0000259" key="10">
    <source>
        <dbReference type="PROSITE" id="PS50109"/>
    </source>
</evidence>
<accession>A0A975BN83</accession>
<dbReference type="InterPro" id="IPR004358">
    <property type="entry name" value="Sig_transdc_His_kin-like_C"/>
</dbReference>
<dbReference type="Pfam" id="PF12729">
    <property type="entry name" value="4HB_MCP_1"/>
    <property type="match status" value="1"/>
</dbReference>
<dbReference type="SUPFAM" id="SSF47384">
    <property type="entry name" value="Homodimeric domain of signal transducing histidine kinase"/>
    <property type="match status" value="1"/>
</dbReference>
<dbReference type="RefSeq" id="WP_207683282.1">
    <property type="nucleotide sequence ID" value="NZ_CP061800.1"/>
</dbReference>
<evidence type="ECO:0000256" key="3">
    <source>
        <dbReference type="ARBA" id="ARBA00022553"/>
    </source>
</evidence>
<dbReference type="Pfam" id="PF00512">
    <property type="entry name" value="HisKA"/>
    <property type="match status" value="1"/>
</dbReference>
<evidence type="ECO:0000256" key="8">
    <source>
        <dbReference type="ARBA" id="ARBA00023012"/>
    </source>
</evidence>
<dbReference type="EMBL" id="CP061800">
    <property type="protein sequence ID" value="QTA88581.1"/>
    <property type="molecule type" value="Genomic_DNA"/>
</dbReference>
<dbReference type="Pfam" id="PF02518">
    <property type="entry name" value="HATPase_c"/>
    <property type="match status" value="1"/>
</dbReference>
<keyword evidence="4" id="KW-0808">Transferase</keyword>
<evidence type="ECO:0000256" key="7">
    <source>
        <dbReference type="ARBA" id="ARBA00022840"/>
    </source>
</evidence>
<keyword evidence="9" id="KW-0812">Transmembrane</keyword>
<evidence type="ECO:0000256" key="5">
    <source>
        <dbReference type="ARBA" id="ARBA00022741"/>
    </source>
</evidence>